<evidence type="ECO:0000313" key="7">
    <source>
        <dbReference type="EMBL" id="GLB42199.1"/>
    </source>
</evidence>
<name>A0A9P3PV97_LYOSH</name>
<feature type="compositionally biased region" description="Pro residues" evidence="5">
    <location>
        <begin position="313"/>
        <end position="327"/>
    </location>
</feature>
<keyword evidence="2 6" id="KW-0812">Transmembrane</keyword>
<feature type="transmembrane region" description="Helical" evidence="6">
    <location>
        <begin position="77"/>
        <end position="102"/>
    </location>
</feature>
<dbReference type="OrthoDB" id="2499604at2759"/>
<dbReference type="PANTHER" id="PTHR31794">
    <property type="entry name" value="AUXIN EFFLUX TRANSPORTER FAMILY PROTEIN (EUROFUNG)"/>
    <property type="match status" value="1"/>
</dbReference>
<comment type="caution">
    <text evidence="7">The sequence shown here is derived from an EMBL/GenBank/DDBJ whole genome shotgun (WGS) entry which is preliminary data.</text>
</comment>
<dbReference type="EMBL" id="BRPK01000011">
    <property type="protein sequence ID" value="GLB42199.1"/>
    <property type="molecule type" value="Genomic_DNA"/>
</dbReference>
<evidence type="ECO:0000256" key="1">
    <source>
        <dbReference type="ARBA" id="ARBA00004141"/>
    </source>
</evidence>
<keyword evidence="3 6" id="KW-1133">Transmembrane helix</keyword>
<reference evidence="7" key="1">
    <citation type="submission" date="2022-07" db="EMBL/GenBank/DDBJ databases">
        <title>The genome of Lyophyllum shimeji provides insight into the initial evolution of ectomycorrhizal fungal genome.</title>
        <authorList>
            <person name="Kobayashi Y."/>
            <person name="Shibata T."/>
            <person name="Hirakawa H."/>
            <person name="Shigenobu S."/>
            <person name="Nishiyama T."/>
            <person name="Yamada A."/>
            <person name="Hasebe M."/>
            <person name="Kawaguchi M."/>
        </authorList>
    </citation>
    <scope>NUCLEOTIDE SEQUENCE</scope>
    <source>
        <strain evidence="7">AT787</strain>
    </source>
</reference>
<organism evidence="7 8">
    <name type="scientific">Lyophyllum shimeji</name>
    <name type="common">Hon-shimeji</name>
    <name type="synonym">Tricholoma shimeji</name>
    <dbReference type="NCBI Taxonomy" id="47721"/>
    <lineage>
        <taxon>Eukaryota</taxon>
        <taxon>Fungi</taxon>
        <taxon>Dikarya</taxon>
        <taxon>Basidiomycota</taxon>
        <taxon>Agaricomycotina</taxon>
        <taxon>Agaricomycetes</taxon>
        <taxon>Agaricomycetidae</taxon>
        <taxon>Agaricales</taxon>
        <taxon>Tricholomatineae</taxon>
        <taxon>Lyophyllaceae</taxon>
        <taxon>Lyophyllum</taxon>
    </lineage>
</organism>
<protein>
    <submittedName>
        <fullName evidence="7">Membrane transport protein</fullName>
    </submittedName>
</protein>
<evidence type="ECO:0000256" key="3">
    <source>
        <dbReference type="ARBA" id="ARBA00022989"/>
    </source>
</evidence>
<sequence>MGPEAPPAPLGTLLLTVFDSILEVFWICLAGYILAWNGILDKATQKKINRINVSWFTPALLFSKVAFHLTPGKFKELWIVPIFFLLVTAVSALVAFVLGWIFHLKKSQRCFAMAAAMFMNSQSLPIALMQSLVVSVPGLKWGKDDNKHAMLGRALTYLVLYSTLGMVLRWSIGVRLLAQADDPSIAQSDEEEEERPLLADHDHDASASTSTFVSQPADHHPPQPALPQYLRPTPRRRTTYYKSFPNSPNQSQSHLPRTESDTSLLGESLEYPAPGPPPRAVSTAASDDESSDASDDDARSPLPLHSSPAAQAQPPPPSEPAPRPPPSLFRRIKRRIVRFWARLNDFMTVPLWAALLSILVACIRPVQHTLETHVLSIKGAVTSAGNVSIPLTLTVLGAYFYTAPTTGSERGPSRSARAWGRMRRFFGLKKREESVRQPDVYANGYGNGAGNGNGYAQAGGQRIRREKTTGETKTVVIAVMSRMVITPLLIMPLIALSAKFDWQRVLEDPVFVLSNVLLVSAPPALTLAQITQAASGDAFERLISRTIFWSYCVLTPPAMVLYVVLGLVIARL</sequence>
<feature type="transmembrane region" description="Helical" evidence="6">
    <location>
        <begin position="154"/>
        <end position="172"/>
    </location>
</feature>
<proteinExistence type="predicted"/>
<dbReference type="Pfam" id="PF03547">
    <property type="entry name" value="Mem_trans"/>
    <property type="match status" value="1"/>
</dbReference>
<feature type="transmembrane region" description="Helical" evidence="6">
    <location>
        <begin position="114"/>
        <end position="134"/>
    </location>
</feature>
<feature type="transmembrane region" description="Helical" evidence="6">
    <location>
        <begin position="52"/>
        <end position="71"/>
    </location>
</feature>
<keyword evidence="8" id="KW-1185">Reference proteome</keyword>
<comment type="subcellular location">
    <subcellularLocation>
        <location evidence="1">Membrane</location>
        <topology evidence="1">Multi-pass membrane protein</topology>
    </subcellularLocation>
</comment>
<accession>A0A9P3PV97</accession>
<evidence type="ECO:0000256" key="6">
    <source>
        <dbReference type="SAM" id="Phobius"/>
    </source>
</evidence>
<feature type="compositionally biased region" description="Polar residues" evidence="5">
    <location>
        <begin position="244"/>
        <end position="265"/>
    </location>
</feature>
<gene>
    <name evidence="7" type="ORF">LshimejAT787_1102140</name>
</gene>
<feature type="transmembrane region" description="Helical" evidence="6">
    <location>
        <begin position="339"/>
        <end position="360"/>
    </location>
</feature>
<feature type="transmembrane region" description="Helical" evidence="6">
    <location>
        <begin position="474"/>
        <end position="498"/>
    </location>
</feature>
<feature type="transmembrane region" description="Helical" evidence="6">
    <location>
        <begin position="380"/>
        <end position="401"/>
    </location>
</feature>
<dbReference type="AlphaFoldDB" id="A0A9P3PV97"/>
<dbReference type="Proteomes" id="UP001063166">
    <property type="component" value="Unassembled WGS sequence"/>
</dbReference>
<evidence type="ECO:0000256" key="2">
    <source>
        <dbReference type="ARBA" id="ARBA00022692"/>
    </source>
</evidence>
<dbReference type="GO" id="GO:0055085">
    <property type="term" value="P:transmembrane transport"/>
    <property type="evidence" value="ECO:0007669"/>
    <property type="project" value="InterPro"/>
</dbReference>
<feature type="transmembrane region" description="Helical" evidence="6">
    <location>
        <begin position="548"/>
        <end position="570"/>
    </location>
</feature>
<keyword evidence="4 6" id="KW-0472">Membrane</keyword>
<evidence type="ECO:0000256" key="4">
    <source>
        <dbReference type="ARBA" id="ARBA00023136"/>
    </source>
</evidence>
<dbReference type="InterPro" id="IPR004776">
    <property type="entry name" value="Mem_transp_PIN-like"/>
</dbReference>
<dbReference type="GO" id="GO:0016020">
    <property type="term" value="C:membrane"/>
    <property type="evidence" value="ECO:0007669"/>
    <property type="project" value="UniProtKB-SubCell"/>
</dbReference>
<feature type="compositionally biased region" description="Acidic residues" evidence="5">
    <location>
        <begin position="286"/>
        <end position="295"/>
    </location>
</feature>
<dbReference type="PANTHER" id="PTHR31794:SF2">
    <property type="entry name" value="AUXIN EFFLUX TRANSPORTER FAMILY PROTEIN (EUROFUNG)"/>
    <property type="match status" value="1"/>
</dbReference>
<feature type="transmembrane region" description="Helical" evidence="6">
    <location>
        <begin position="20"/>
        <end position="40"/>
    </location>
</feature>
<evidence type="ECO:0000256" key="5">
    <source>
        <dbReference type="SAM" id="MobiDB-lite"/>
    </source>
</evidence>
<dbReference type="GO" id="GO:0005783">
    <property type="term" value="C:endoplasmic reticulum"/>
    <property type="evidence" value="ECO:0007669"/>
    <property type="project" value="TreeGrafter"/>
</dbReference>
<feature type="region of interest" description="Disordered" evidence="5">
    <location>
        <begin position="203"/>
        <end position="327"/>
    </location>
</feature>
<evidence type="ECO:0000313" key="8">
    <source>
        <dbReference type="Proteomes" id="UP001063166"/>
    </source>
</evidence>